<evidence type="ECO:0000259" key="5">
    <source>
        <dbReference type="Pfam" id="PF05368"/>
    </source>
</evidence>
<organism evidence="6 7">
    <name type="scientific">Adineta ricciae</name>
    <name type="common">Rotifer</name>
    <dbReference type="NCBI Taxonomy" id="249248"/>
    <lineage>
        <taxon>Eukaryota</taxon>
        <taxon>Metazoa</taxon>
        <taxon>Spiralia</taxon>
        <taxon>Gnathifera</taxon>
        <taxon>Rotifera</taxon>
        <taxon>Eurotatoria</taxon>
        <taxon>Bdelloidea</taxon>
        <taxon>Adinetida</taxon>
        <taxon>Adinetidae</taxon>
        <taxon>Adineta</taxon>
    </lineage>
</organism>
<name>A0A815C0F8_ADIRI</name>
<dbReference type="PANTHER" id="PTHR42748">
    <property type="entry name" value="NITROGEN METABOLITE REPRESSION PROTEIN NMRA FAMILY MEMBER"/>
    <property type="match status" value="1"/>
</dbReference>
<reference evidence="6" key="1">
    <citation type="submission" date="2021-02" db="EMBL/GenBank/DDBJ databases">
        <authorList>
            <person name="Nowell W R."/>
        </authorList>
    </citation>
    <scope>NUCLEOTIDE SEQUENCE</scope>
</reference>
<proteinExistence type="inferred from homology"/>
<gene>
    <name evidence="6" type="ORF">EDS130_LOCUS29353</name>
</gene>
<dbReference type="Gene3D" id="3.90.25.10">
    <property type="entry name" value="UDP-galactose 4-epimerase, domain 1"/>
    <property type="match status" value="1"/>
</dbReference>
<evidence type="ECO:0000256" key="2">
    <source>
        <dbReference type="ARBA" id="ARBA00022857"/>
    </source>
</evidence>
<dbReference type="OrthoDB" id="300709at2759"/>
<sequence length="306" mass="34772">MSEKRLVTVIGATGAQGGAVVRSLVQTGKYQIRGLTRDAKSHKALSVAQLSDQIEMMTCDINKKEDLECAFKDSWAVYALTNFSIQPEIEIQQGKLIADVADSLQIPYLIFSTLENVNKLSNGQLNVPHFTQKALIRDYIKEKHANMKVIYVQSAFYMQNWQNRSKPQKLPDGTIVFASPLDQKATLHLGDADDTGSIVREILENPEKLVGQDICICGEEIRFEDVSKIFTKVTGIPSISKTLTEEEFRGATSFLPKLIQDDLFYMYKWFEQYGCFGKHKDWTTGKQLTHLNTFEDWLKKTEWKGE</sequence>
<evidence type="ECO:0000313" key="6">
    <source>
        <dbReference type="EMBL" id="CAF1277395.1"/>
    </source>
</evidence>
<comment type="similarity">
    <text evidence="1">Belongs to the NmrA-type oxidoreductase family.</text>
</comment>
<evidence type="ECO:0000256" key="1">
    <source>
        <dbReference type="ARBA" id="ARBA00006328"/>
    </source>
</evidence>
<evidence type="ECO:0000256" key="3">
    <source>
        <dbReference type="ARBA" id="ARBA00023002"/>
    </source>
</evidence>
<dbReference type="Proteomes" id="UP000663852">
    <property type="component" value="Unassembled WGS sequence"/>
</dbReference>
<dbReference type="Gene3D" id="3.40.50.720">
    <property type="entry name" value="NAD(P)-binding Rossmann-like Domain"/>
    <property type="match status" value="1"/>
</dbReference>
<evidence type="ECO:0000256" key="4">
    <source>
        <dbReference type="ARBA" id="ARBA00040296"/>
    </source>
</evidence>
<keyword evidence="3" id="KW-0560">Oxidoreductase</keyword>
<dbReference type="Pfam" id="PF05368">
    <property type="entry name" value="NmrA"/>
    <property type="match status" value="1"/>
</dbReference>
<dbReference type="AlphaFoldDB" id="A0A815C0F8"/>
<dbReference type="InterPro" id="IPR036291">
    <property type="entry name" value="NAD(P)-bd_dom_sf"/>
</dbReference>
<dbReference type="EMBL" id="CAJNOJ010000197">
    <property type="protein sequence ID" value="CAF1277395.1"/>
    <property type="molecule type" value="Genomic_DNA"/>
</dbReference>
<feature type="domain" description="NmrA-like" evidence="5">
    <location>
        <begin position="4"/>
        <end position="298"/>
    </location>
</feature>
<dbReference type="PANTHER" id="PTHR42748:SF30">
    <property type="entry name" value="NMRA-LIKE DOMAIN-CONTAINING PROTEIN"/>
    <property type="match status" value="1"/>
</dbReference>
<dbReference type="InterPro" id="IPR008030">
    <property type="entry name" value="NmrA-like"/>
</dbReference>
<dbReference type="CDD" id="cd05251">
    <property type="entry name" value="NmrA_like_SDR_a"/>
    <property type="match status" value="1"/>
</dbReference>
<comment type="caution">
    <text evidence="6">The sequence shown here is derived from an EMBL/GenBank/DDBJ whole genome shotgun (WGS) entry which is preliminary data.</text>
</comment>
<dbReference type="GO" id="GO:0016491">
    <property type="term" value="F:oxidoreductase activity"/>
    <property type="evidence" value="ECO:0007669"/>
    <property type="project" value="UniProtKB-KW"/>
</dbReference>
<protein>
    <recommendedName>
        <fullName evidence="4">NmrA-like family domain-containing protein 1</fullName>
    </recommendedName>
</protein>
<keyword evidence="2" id="KW-0521">NADP</keyword>
<dbReference type="InterPro" id="IPR051164">
    <property type="entry name" value="NmrA-like_oxidored"/>
</dbReference>
<accession>A0A815C0F8</accession>
<dbReference type="GO" id="GO:0005634">
    <property type="term" value="C:nucleus"/>
    <property type="evidence" value="ECO:0007669"/>
    <property type="project" value="TreeGrafter"/>
</dbReference>
<evidence type="ECO:0000313" key="7">
    <source>
        <dbReference type="Proteomes" id="UP000663852"/>
    </source>
</evidence>
<dbReference type="SUPFAM" id="SSF51735">
    <property type="entry name" value="NAD(P)-binding Rossmann-fold domains"/>
    <property type="match status" value="1"/>
</dbReference>